<sequence>MRERPGRTGGGLAAGLRGLRAALLAGCLMAPAGRASELCTDDAMIVFDGSGSMSEIGFDPSGAPRIIEARRAVREAIPGIAGTRRLGLIVYGPGGNPVCDNVHLRFGPVWGAADPIIGAVEALWPAGATPLTDAVLRAAEVLDYRNRPGAILLITDGKETCGGAPCRLASHLAAAGRDLTVHVVGFRLRPGPVRWGSRGAPDDTVASVARCLADATGGQYVTADSADDLVAAMRVTLGCNLMGAAPARDENRPG</sequence>
<dbReference type="Proteomes" id="UP000023430">
    <property type="component" value="Unassembled WGS sequence"/>
</dbReference>
<evidence type="ECO:0000259" key="1">
    <source>
        <dbReference type="PROSITE" id="PS50234"/>
    </source>
</evidence>
<dbReference type="EMBL" id="JAME01000030">
    <property type="protein sequence ID" value="ETX27609.1"/>
    <property type="molecule type" value="Genomic_DNA"/>
</dbReference>
<keyword evidence="3" id="KW-1185">Reference proteome</keyword>
<comment type="caution">
    <text evidence="2">The sequence shown here is derived from an EMBL/GenBank/DDBJ whole genome shotgun (WGS) entry which is preliminary data.</text>
</comment>
<dbReference type="eggNOG" id="COG2304">
    <property type="taxonomic scope" value="Bacteria"/>
</dbReference>
<accession>X7F6D3</accession>
<dbReference type="RefSeq" id="WP_244437623.1">
    <property type="nucleotide sequence ID" value="NZ_JAME01000030.1"/>
</dbReference>
<feature type="domain" description="VWFA" evidence="1">
    <location>
        <begin position="42"/>
        <end position="186"/>
    </location>
</feature>
<name>X7F6D3_9RHOB</name>
<dbReference type="InterPro" id="IPR002035">
    <property type="entry name" value="VWF_A"/>
</dbReference>
<dbReference type="Gene3D" id="3.40.50.410">
    <property type="entry name" value="von Willebrand factor, type A domain"/>
    <property type="match status" value="1"/>
</dbReference>
<dbReference type="InterPro" id="IPR036465">
    <property type="entry name" value="vWFA_dom_sf"/>
</dbReference>
<dbReference type="STRING" id="1449351.RISW2_13290"/>
<evidence type="ECO:0000313" key="3">
    <source>
        <dbReference type="Proteomes" id="UP000023430"/>
    </source>
</evidence>
<dbReference type="Pfam" id="PF13519">
    <property type="entry name" value="VWA_2"/>
    <property type="match status" value="1"/>
</dbReference>
<protein>
    <recommendedName>
        <fullName evidence="1">VWFA domain-containing protein</fullName>
    </recommendedName>
</protein>
<evidence type="ECO:0000313" key="2">
    <source>
        <dbReference type="EMBL" id="ETX27609.1"/>
    </source>
</evidence>
<proteinExistence type="predicted"/>
<dbReference type="SUPFAM" id="SSF53300">
    <property type="entry name" value="vWA-like"/>
    <property type="match status" value="1"/>
</dbReference>
<reference evidence="2 3" key="1">
    <citation type="submission" date="2014-01" db="EMBL/GenBank/DDBJ databases">
        <title>Roseivivax isoporae LMG 25204 Genome Sequencing.</title>
        <authorList>
            <person name="Lai Q."/>
            <person name="Li G."/>
            <person name="Shao Z."/>
        </authorList>
    </citation>
    <scope>NUCLEOTIDE SEQUENCE [LARGE SCALE GENOMIC DNA]</scope>
    <source>
        <strain evidence="2 3">LMG 25204</strain>
    </source>
</reference>
<dbReference type="PROSITE" id="PS50234">
    <property type="entry name" value="VWFA"/>
    <property type="match status" value="1"/>
</dbReference>
<dbReference type="AlphaFoldDB" id="X7F6D3"/>
<dbReference type="SMART" id="SM00327">
    <property type="entry name" value="VWA"/>
    <property type="match status" value="1"/>
</dbReference>
<gene>
    <name evidence="2" type="ORF">RISW2_13290</name>
</gene>
<organism evidence="2 3">
    <name type="scientific">Roseivivax isoporae LMG 25204</name>
    <dbReference type="NCBI Taxonomy" id="1449351"/>
    <lineage>
        <taxon>Bacteria</taxon>
        <taxon>Pseudomonadati</taxon>
        <taxon>Pseudomonadota</taxon>
        <taxon>Alphaproteobacteria</taxon>
        <taxon>Rhodobacterales</taxon>
        <taxon>Roseobacteraceae</taxon>
        <taxon>Roseivivax</taxon>
    </lineage>
</organism>